<dbReference type="Gramene" id="OGLUM07G14580.1">
    <property type="protein sequence ID" value="OGLUM07G14580.1"/>
    <property type="gene ID" value="OGLUM07G14580"/>
</dbReference>
<evidence type="ECO:0000256" key="1">
    <source>
        <dbReference type="SAM" id="Phobius"/>
    </source>
</evidence>
<keyword evidence="1" id="KW-0812">Transmembrane</keyword>
<evidence type="ECO:0000313" key="4">
    <source>
        <dbReference type="Proteomes" id="UP000026961"/>
    </source>
</evidence>
<sequence>MGAGVVGGGDGWWQWRCEIRRSVGKSSAGASSCWRRRQRCHPRLGGRRLVPCVGCGGFSCPSLVPPPRLLPLVPLHQSHLRRLLLSLTSSMMVLVLGGLASLLCLISRNHAEFVIRVELGPHARFRSIGFLLEFLRFNDELRGEPLLSPVKLTPISTAQHHTSVLCRFRGGSRDGDYRFVKRFARLMRL</sequence>
<reference evidence="3" key="1">
    <citation type="submission" date="2015-04" db="UniProtKB">
        <authorList>
            <consortium name="EnsemblPlants"/>
        </authorList>
    </citation>
    <scope>IDENTIFICATION</scope>
</reference>
<proteinExistence type="predicted"/>
<dbReference type="Proteomes" id="UP000026961">
    <property type="component" value="Chromosome 7"/>
</dbReference>
<evidence type="ECO:0000259" key="2">
    <source>
        <dbReference type="Pfam" id="PF12620"/>
    </source>
</evidence>
<evidence type="ECO:0000313" key="3">
    <source>
        <dbReference type="EnsemblPlants" id="OGLUM07G14580.1"/>
    </source>
</evidence>
<dbReference type="Pfam" id="PF12620">
    <property type="entry name" value="DUF3778"/>
    <property type="match status" value="1"/>
</dbReference>
<dbReference type="InterPro" id="IPR022256">
    <property type="entry name" value="DUF3778"/>
</dbReference>
<accession>A0A0E0AK39</accession>
<organism evidence="3">
    <name type="scientific">Oryza glumipatula</name>
    <dbReference type="NCBI Taxonomy" id="40148"/>
    <lineage>
        <taxon>Eukaryota</taxon>
        <taxon>Viridiplantae</taxon>
        <taxon>Streptophyta</taxon>
        <taxon>Embryophyta</taxon>
        <taxon>Tracheophyta</taxon>
        <taxon>Spermatophyta</taxon>
        <taxon>Magnoliopsida</taxon>
        <taxon>Liliopsida</taxon>
        <taxon>Poales</taxon>
        <taxon>Poaceae</taxon>
        <taxon>BOP clade</taxon>
        <taxon>Oryzoideae</taxon>
        <taxon>Oryzeae</taxon>
        <taxon>Oryzinae</taxon>
        <taxon>Oryza</taxon>
    </lineage>
</organism>
<feature type="domain" description="DUF3778" evidence="2">
    <location>
        <begin position="101"/>
        <end position="154"/>
    </location>
</feature>
<feature type="transmembrane region" description="Helical" evidence="1">
    <location>
        <begin position="84"/>
        <end position="106"/>
    </location>
</feature>
<dbReference type="EnsemblPlants" id="OGLUM07G14580.1">
    <property type="protein sequence ID" value="OGLUM07G14580.1"/>
    <property type="gene ID" value="OGLUM07G14580"/>
</dbReference>
<keyword evidence="1" id="KW-1133">Transmembrane helix</keyword>
<name>A0A0E0AK39_9ORYZ</name>
<protein>
    <recommendedName>
        <fullName evidence="2">DUF3778 domain-containing protein</fullName>
    </recommendedName>
</protein>
<reference evidence="3" key="2">
    <citation type="submission" date="2018-05" db="EMBL/GenBank/DDBJ databases">
        <title>OgluRS3 (Oryza glumaepatula Reference Sequence Version 3).</title>
        <authorList>
            <person name="Zhang J."/>
            <person name="Kudrna D."/>
            <person name="Lee S."/>
            <person name="Talag J."/>
            <person name="Welchert J."/>
            <person name="Wing R.A."/>
        </authorList>
    </citation>
    <scope>NUCLEOTIDE SEQUENCE [LARGE SCALE GENOMIC DNA]</scope>
</reference>
<dbReference type="AlphaFoldDB" id="A0A0E0AK39"/>
<keyword evidence="4" id="KW-1185">Reference proteome</keyword>
<keyword evidence="1" id="KW-0472">Membrane</keyword>
<dbReference type="HOGENOM" id="CLU_1436497_0_0_1"/>